<dbReference type="EMBL" id="BMJT01000002">
    <property type="protein sequence ID" value="GGG16622.1"/>
    <property type="molecule type" value="Genomic_DNA"/>
</dbReference>
<comment type="caution">
    <text evidence="1">The sequence shown here is derived from an EMBL/GenBank/DDBJ whole genome shotgun (WGS) entry which is preliminary data.</text>
</comment>
<sequence length="68" mass="7746">MKLSKKIKWGTGLTGVALSALMINEIQDATPIDATLSEREQEILQLDWTNFEVTIDDEKPAERQTRRT</sequence>
<reference evidence="1" key="2">
    <citation type="submission" date="2020-09" db="EMBL/GenBank/DDBJ databases">
        <authorList>
            <person name="Sun Q."/>
            <person name="Zhou Y."/>
        </authorList>
    </citation>
    <scope>NUCLEOTIDE SEQUENCE</scope>
    <source>
        <strain evidence="1">CGMCC 1.15760</strain>
    </source>
</reference>
<dbReference type="Proteomes" id="UP000616608">
    <property type="component" value="Unassembled WGS sequence"/>
</dbReference>
<evidence type="ECO:0000313" key="2">
    <source>
        <dbReference type="Proteomes" id="UP000616608"/>
    </source>
</evidence>
<dbReference type="AlphaFoldDB" id="A0A917G0F2"/>
<proteinExistence type="predicted"/>
<gene>
    <name evidence="1" type="ORF">GCM10007425_08700</name>
</gene>
<dbReference type="RefSeq" id="WP_188613789.1">
    <property type="nucleotide sequence ID" value="NZ_BMJT01000002.1"/>
</dbReference>
<keyword evidence="2" id="KW-1185">Reference proteome</keyword>
<evidence type="ECO:0000313" key="1">
    <source>
        <dbReference type="EMBL" id="GGG16622.1"/>
    </source>
</evidence>
<organism evidence="1 2">
    <name type="scientific">Lysinibacillus alkalisoli</name>
    <dbReference type="NCBI Taxonomy" id="1911548"/>
    <lineage>
        <taxon>Bacteria</taxon>
        <taxon>Bacillati</taxon>
        <taxon>Bacillota</taxon>
        <taxon>Bacilli</taxon>
        <taxon>Bacillales</taxon>
        <taxon>Bacillaceae</taxon>
        <taxon>Lysinibacillus</taxon>
    </lineage>
</organism>
<protein>
    <submittedName>
        <fullName evidence="1">Uncharacterized protein</fullName>
    </submittedName>
</protein>
<accession>A0A917G0F2</accession>
<name>A0A917G0F2_9BACI</name>
<reference evidence="1" key="1">
    <citation type="journal article" date="2014" name="Int. J. Syst. Evol. Microbiol.">
        <title>Complete genome sequence of Corynebacterium casei LMG S-19264T (=DSM 44701T), isolated from a smear-ripened cheese.</title>
        <authorList>
            <consortium name="US DOE Joint Genome Institute (JGI-PGF)"/>
            <person name="Walter F."/>
            <person name="Albersmeier A."/>
            <person name="Kalinowski J."/>
            <person name="Ruckert C."/>
        </authorList>
    </citation>
    <scope>NUCLEOTIDE SEQUENCE</scope>
    <source>
        <strain evidence="1">CGMCC 1.15760</strain>
    </source>
</reference>